<evidence type="ECO:0000313" key="3">
    <source>
        <dbReference type="Proteomes" id="UP000799441"/>
    </source>
</evidence>
<name>A0A9P4Q9E6_9PEZI</name>
<dbReference type="EMBL" id="MU003784">
    <property type="protein sequence ID" value="KAF2722229.1"/>
    <property type="molecule type" value="Genomic_DNA"/>
</dbReference>
<dbReference type="Proteomes" id="UP000799441">
    <property type="component" value="Unassembled WGS sequence"/>
</dbReference>
<organism evidence="2 3">
    <name type="scientific">Polychaeton citri CBS 116435</name>
    <dbReference type="NCBI Taxonomy" id="1314669"/>
    <lineage>
        <taxon>Eukaryota</taxon>
        <taxon>Fungi</taxon>
        <taxon>Dikarya</taxon>
        <taxon>Ascomycota</taxon>
        <taxon>Pezizomycotina</taxon>
        <taxon>Dothideomycetes</taxon>
        <taxon>Dothideomycetidae</taxon>
        <taxon>Capnodiales</taxon>
        <taxon>Capnodiaceae</taxon>
        <taxon>Polychaeton</taxon>
    </lineage>
</organism>
<protein>
    <recommendedName>
        <fullName evidence="4">F-box domain-containing protein</fullName>
    </recommendedName>
</protein>
<feature type="region of interest" description="Disordered" evidence="1">
    <location>
        <begin position="1"/>
        <end position="26"/>
    </location>
</feature>
<dbReference type="AlphaFoldDB" id="A0A9P4Q9E6"/>
<comment type="caution">
    <text evidence="2">The sequence shown here is derived from an EMBL/GenBank/DDBJ whole genome shotgun (WGS) entry which is preliminary data.</text>
</comment>
<dbReference type="OrthoDB" id="4167490at2759"/>
<keyword evidence="3" id="KW-1185">Reference proteome</keyword>
<sequence>MPAFTPIRVRGKRTGTEAEKGHKPLHRRIARRPTSPLLIETITRASSKGSKRRKRRERQFAMIEQLPVELVEDIFERSQNLDLSAASPILSRQLNHPHLYKRILDQAMAPLLFGHDDLENQSQSSASSDVAYAVRVVNSRFCSWKLFCNCLCPGSAIKSDSANNPTSRPAYSNVIGPLWQRDSAADRLVEAVHAYQNRFRYQILPVPSKLLSGPYCPDKECFLTLLLRHSDGADIDTVVPRDEDIYRAIEDAIKEQNSNLALYLMINGASAERIKGMAPDLLSSAVVEYGCNRTIVLHLAQLAKLDLPERTNLYLELWQWAENTENAGGDDGRWLKRCLRRARP</sequence>
<evidence type="ECO:0000313" key="2">
    <source>
        <dbReference type="EMBL" id="KAF2722229.1"/>
    </source>
</evidence>
<evidence type="ECO:0000256" key="1">
    <source>
        <dbReference type="SAM" id="MobiDB-lite"/>
    </source>
</evidence>
<gene>
    <name evidence="2" type="ORF">K431DRAFT_57866</name>
</gene>
<proteinExistence type="predicted"/>
<reference evidence="2" key="1">
    <citation type="journal article" date="2020" name="Stud. Mycol.">
        <title>101 Dothideomycetes genomes: a test case for predicting lifestyles and emergence of pathogens.</title>
        <authorList>
            <person name="Haridas S."/>
            <person name="Albert R."/>
            <person name="Binder M."/>
            <person name="Bloem J."/>
            <person name="Labutti K."/>
            <person name="Salamov A."/>
            <person name="Andreopoulos B."/>
            <person name="Baker S."/>
            <person name="Barry K."/>
            <person name="Bills G."/>
            <person name="Bluhm B."/>
            <person name="Cannon C."/>
            <person name="Castanera R."/>
            <person name="Culley D."/>
            <person name="Daum C."/>
            <person name="Ezra D."/>
            <person name="Gonzalez J."/>
            <person name="Henrissat B."/>
            <person name="Kuo A."/>
            <person name="Liang C."/>
            <person name="Lipzen A."/>
            <person name="Lutzoni F."/>
            <person name="Magnuson J."/>
            <person name="Mondo S."/>
            <person name="Nolan M."/>
            <person name="Ohm R."/>
            <person name="Pangilinan J."/>
            <person name="Park H.-J."/>
            <person name="Ramirez L."/>
            <person name="Alfaro M."/>
            <person name="Sun H."/>
            <person name="Tritt A."/>
            <person name="Yoshinaga Y."/>
            <person name="Zwiers L.-H."/>
            <person name="Turgeon B."/>
            <person name="Goodwin S."/>
            <person name="Spatafora J."/>
            <person name="Crous P."/>
            <person name="Grigoriev I."/>
        </authorList>
    </citation>
    <scope>NUCLEOTIDE SEQUENCE</scope>
    <source>
        <strain evidence="2">CBS 116435</strain>
    </source>
</reference>
<accession>A0A9P4Q9E6</accession>
<evidence type="ECO:0008006" key="4">
    <source>
        <dbReference type="Google" id="ProtNLM"/>
    </source>
</evidence>